<evidence type="ECO:0000256" key="1">
    <source>
        <dbReference type="ARBA" id="ARBA00022729"/>
    </source>
</evidence>
<dbReference type="PANTHER" id="PTHR47637:SF1">
    <property type="entry name" value="CHAPERONE SURA"/>
    <property type="match status" value="1"/>
</dbReference>
<dbReference type="SUPFAM" id="SSF109998">
    <property type="entry name" value="Triger factor/SurA peptide-binding domain-like"/>
    <property type="match status" value="1"/>
</dbReference>
<dbReference type="InterPro" id="IPR050280">
    <property type="entry name" value="OMP_Chaperone_SurA"/>
</dbReference>
<feature type="region of interest" description="Disordered" evidence="3">
    <location>
        <begin position="371"/>
        <end position="393"/>
    </location>
</feature>
<dbReference type="SUPFAM" id="SSF54534">
    <property type="entry name" value="FKBP-like"/>
    <property type="match status" value="2"/>
</dbReference>
<keyword evidence="6" id="KW-1185">Reference proteome</keyword>
<keyword evidence="1" id="KW-0732">Signal</keyword>
<keyword evidence="2" id="KW-0697">Rotamase</keyword>
<name>A0ABP7QE91_9BACT</name>
<reference evidence="6" key="1">
    <citation type="journal article" date="2019" name="Int. J. Syst. Evol. Microbiol.">
        <title>The Global Catalogue of Microorganisms (GCM) 10K type strain sequencing project: providing services to taxonomists for standard genome sequencing and annotation.</title>
        <authorList>
            <consortium name="The Broad Institute Genomics Platform"/>
            <consortium name="The Broad Institute Genome Sequencing Center for Infectious Disease"/>
            <person name="Wu L."/>
            <person name="Ma J."/>
        </authorList>
    </citation>
    <scope>NUCLEOTIDE SEQUENCE [LARGE SCALE GENOMIC DNA]</scope>
    <source>
        <strain evidence="6">JCM 17217</strain>
    </source>
</reference>
<protein>
    <submittedName>
        <fullName evidence="5">Peptidylprolyl isomerase</fullName>
    </submittedName>
</protein>
<accession>A0ABP7QE91</accession>
<dbReference type="Pfam" id="PF13616">
    <property type="entry name" value="Rotamase_3"/>
    <property type="match status" value="1"/>
</dbReference>
<dbReference type="PROSITE" id="PS01096">
    <property type="entry name" value="PPIC_PPIASE_1"/>
    <property type="match status" value="1"/>
</dbReference>
<evidence type="ECO:0000313" key="5">
    <source>
        <dbReference type="EMBL" id="GAA3981046.1"/>
    </source>
</evidence>
<dbReference type="InterPro" id="IPR000297">
    <property type="entry name" value="PPIase_PpiC"/>
</dbReference>
<dbReference type="GO" id="GO:0016853">
    <property type="term" value="F:isomerase activity"/>
    <property type="evidence" value="ECO:0007669"/>
    <property type="project" value="UniProtKB-KW"/>
</dbReference>
<dbReference type="Pfam" id="PF13624">
    <property type="entry name" value="SurA_N_3"/>
    <property type="match status" value="1"/>
</dbReference>
<dbReference type="Pfam" id="PF00639">
    <property type="entry name" value="Rotamase"/>
    <property type="match status" value="1"/>
</dbReference>
<organism evidence="5 6">
    <name type="scientific">Hymenobacter antarcticus</name>
    <dbReference type="NCBI Taxonomy" id="486270"/>
    <lineage>
        <taxon>Bacteria</taxon>
        <taxon>Pseudomonadati</taxon>
        <taxon>Bacteroidota</taxon>
        <taxon>Cytophagia</taxon>
        <taxon>Cytophagales</taxon>
        <taxon>Hymenobacteraceae</taxon>
        <taxon>Hymenobacter</taxon>
    </lineage>
</organism>
<dbReference type="InterPro" id="IPR046357">
    <property type="entry name" value="PPIase_dom_sf"/>
</dbReference>
<keyword evidence="2 5" id="KW-0413">Isomerase</keyword>
<evidence type="ECO:0000256" key="3">
    <source>
        <dbReference type="SAM" id="MobiDB-lite"/>
    </source>
</evidence>
<proteinExistence type="predicted"/>
<dbReference type="Gene3D" id="1.10.4030.10">
    <property type="entry name" value="Porin chaperone SurA, peptide-binding domain"/>
    <property type="match status" value="1"/>
</dbReference>
<evidence type="ECO:0000259" key="4">
    <source>
        <dbReference type="PROSITE" id="PS50198"/>
    </source>
</evidence>
<gene>
    <name evidence="5" type="ORF">GCM10022407_27850</name>
</gene>
<dbReference type="PROSITE" id="PS50198">
    <property type="entry name" value="PPIC_PPIASE_2"/>
    <property type="match status" value="2"/>
</dbReference>
<dbReference type="InterPro" id="IPR027304">
    <property type="entry name" value="Trigger_fact/SurA_dom_sf"/>
</dbReference>
<dbReference type="Gene3D" id="3.10.50.40">
    <property type="match status" value="2"/>
</dbReference>
<dbReference type="EMBL" id="BAABDI010000020">
    <property type="protein sequence ID" value="GAA3981046.1"/>
    <property type="molecule type" value="Genomic_DNA"/>
</dbReference>
<evidence type="ECO:0000313" key="6">
    <source>
        <dbReference type="Proteomes" id="UP001501556"/>
    </source>
</evidence>
<feature type="domain" description="PpiC" evidence="4">
    <location>
        <begin position="223"/>
        <end position="323"/>
    </location>
</feature>
<comment type="caution">
    <text evidence="5">The sequence shown here is derived from an EMBL/GenBank/DDBJ whole genome shotgun (WGS) entry which is preliminary data.</text>
</comment>
<sequence length="498" mass="54924">MSANGFIVKFVGPFARYVRATQAPGTGRRALPYYTMLVKVNRAALPALLTLLLLLGFAPASQAQLGISRPKGQQLLDGIVVKVDNQIVLRSDVENIYNQEMARAEGKAMPPDLKCKILQSLVLNKLMLARAEVDSVTVSDQQVNGEVDRRMAYFVQQIGSEKRLEEQYNKPIKALKDDLRPQIKDQLTQQKMQETITGKVTVTPREVAQYFTKVPKDSLPYFSTEVEVGQIVIPAQVNDKAKQATMAKLNDIRAQIQGGADFATLAKQYSEDPGSGKEGGYLGFFGRGELVPEYEAASMKLEPGQLSPVVQSQFGFHLIQFIERKGNKYSTRHILLKPETGAADASASAKTLVKLRRQILSDSISFAKAAKDNSSDKASSGNGGLLANRQDGGSRLPLDKLDPAVFFTIDTMKVGHITPPMAYRTDDGKDAMRILWLKSNTPPHQANLQEDYQKIAAAALNEKKNKALDEWFAKNRGTVYLEVAPEYAQCKVLDATEK</sequence>
<dbReference type="InterPro" id="IPR023058">
    <property type="entry name" value="PPIase_PpiC_CS"/>
</dbReference>
<dbReference type="PANTHER" id="PTHR47637">
    <property type="entry name" value="CHAPERONE SURA"/>
    <property type="match status" value="1"/>
</dbReference>
<evidence type="ECO:0000256" key="2">
    <source>
        <dbReference type="PROSITE-ProRule" id="PRU00278"/>
    </source>
</evidence>
<feature type="domain" description="PpiC" evidence="4">
    <location>
        <begin position="326"/>
        <end position="421"/>
    </location>
</feature>
<dbReference type="Proteomes" id="UP001501556">
    <property type="component" value="Unassembled WGS sequence"/>
</dbReference>